<dbReference type="Gene3D" id="3.40.50.1580">
    <property type="entry name" value="Nucleoside phosphorylase domain"/>
    <property type="match status" value="1"/>
</dbReference>
<dbReference type="RefSeq" id="WP_091848549.1">
    <property type="nucleotide sequence ID" value="NZ_FOHZ01000001.1"/>
</dbReference>
<dbReference type="GO" id="GO:0017061">
    <property type="term" value="F:S-methyl-5-thioadenosine phosphorylase activity"/>
    <property type="evidence" value="ECO:0007669"/>
    <property type="project" value="InterPro"/>
</dbReference>
<dbReference type="GO" id="GO:0019509">
    <property type="term" value="P:L-methionine salvage from methylthioadenosine"/>
    <property type="evidence" value="ECO:0007669"/>
    <property type="project" value="TreeGrafter"/>
</dbReference>
<gene>
    <name evidence="5" type="ORF">SAMN04487962_101418</name>
</gene>
<comment type="catalytic activity">
    <reaction evidence="3">
        <text>S-methyl-5'-thioinosine + phosphate = 5-(methylsulfanyl)-alpha-D-ribose 1-phosphate + hypoxanthine</text>
        <dbReference type="Rhea" id="RHEA:30643"/>
        <dbReference type="ChEBI" id="CHEBI:17368"/>
        <dbReference type="ChEBI" id="CHEBI:43474"/>
        <dbReference type="ChEBI" id="CHEBI:48595"/>
        <dbReference type="ChEBI" id="CHEBI:58533"/>
        <dbReference type="EC" id="2.4.2.44"/>
    </reaction>
</comment>
<feature type="binding site" evidence="3">
    <location>
        <position position="20"/>
    </location>
    <ligand>
        <name>phosphate</name>
        <dbReference type="ChEBI" id="CHEBI:43474"/>
    </ligand>
</feature>
<evidence type="ECO:0000313" key="6">
    <source>
        <dbReference type="Proteomes" id="UP000198762"/>
    </source>
</evidence>
<evidence type="ECO:0000313" key="5">
    <source>
        <dbReference type="EMBL" id="SES74867.1"/>
    </source>
</evidence>
<dbReference type="EMBL" id="FOHZ01000001">
    <property type="protein sequence ID" value="SES74867.1"/>
    <property type="molecule type" value="Genomic_DNA"/>
</dbReference>
<dbReference type="Proteomes" id="UP000198762">
    <property type="component" value="Unassembled WGS sequence"/>
</dbReference>
<organism evidence="5 6">
    <name type="scientific">Marinobacter segnicrescens</name>
    <dbReference type="NCBI Taxonomy" id="430453"/>
    <lineage>
        <taxon>Bacteria</taxon>
        <taxon>Pseudomonadati</taxon>
        <taxon>Pseudomonadota</taxon>
        <taxon>Gammaproteobacteria</taxon>
        <taxon>Pseudomonadales</taxon>
        <taxon>Marinobacteraceae</taxon>
        <taxon>Marinobacter</taxon>
    </lineage>
</organism>
<proteinExistence type="inferred from homology"/>
<dbReference type="InterPro" id="IPR010044">
    <property type="entry name" value="MTAP"/>
</dbReference>
<dbReference type="Pfam" id="PF01048">
    <property type="entry name" value="PNP_UDP_1"/>
    <property type="match status" value="1"/>
</dbReference>
<dbReference type="InterPro" id="IPR035994">
    <property type="entry name" value="Nucleoside_phosphorylase_sf"/>
</dbReference>
<comment type="miscellaneous">
    <text evidence="3">Although this enzyme belongs to the family of MTA phosphorylases based on sequence homology, it has been shown that conserved amino acid substitutions in the substrate binding pocket convert the substrate specificity of this enzyme from 6-aminopurines to 6-oxopurines.</text>
</comment>
<dbReference type="HAMAP" id="MF_01963">
    <property type="entry name" value="MTAP"/>
    <property type="match status" value="1"/>
</dbReference>
<feature type="binding site" evidence="3">
    <location>
        <begin position="62"/>
        <end position="63"/>
    </location>
    <ligand>
        <name>phosphate</name>
        <dbReference type="ChEBI" id="CHEBI:43474"/>
    </ligand>
</feature>
<dbReference type="NCBIfam" id="NF006599">
    <property type="entry name" value="PRK09136.1"/>
    <property type="match status" value="1"/>
</dbReference>
<sequence length="269" mass="28442">MTDLSQAPQAPAETAIIGGTGLTELEGLAVVDERVFDTPWGAPSGPVITGDFRGHRVLFLARHGHPHTIPPHQVNYRANLWALREAGAARVIGVNAVGGITPAMGPARIAVPHQVIDYTWGRGHTYYEQVGEAVLEGVTHIDFTFPYDESLRQALLEAASRRQVIAVDYGVYGATQGPRLESAAEVARLERDGCDLVGMTGMPEAALAAELGLPYACLALSVNWAAGKSDHIITMEEIASALAEGMAGVKAVLEEVIPALKGVEPVGNP</sequence>
<dbReference type="UniPathway" id="UPA00606"/>
<comment type="similarity">
    <text evidence="3">Belongs to the PNP/MTAP phosphorylase family. MTAP subfamily.</text>
</comment>
<comment type="subunit">
    <text evidence="3">Homotrimer.</text>
</comment>
<dbReference type="OrthoDB" id="1523230at2"/>
<comment type="pathway">
    <text evidence="3">Purine metabolism; purine nucleoside salvage.</text>
</comment>
<dbReference type="InterPro" id="IPR000845">
    <property type="entry name" value="Nucleoside_phosphorylase_d"/>
</dbReference>
<dbReference type="InterPro" id="IPR018099">
    <property type="entry name" value="Purine_phosphorylase-2_CS"/>
</dbReference>
<comment type="function">
    <text evidence="3">Catalyzes the reversible phosphorylation of S-methyl-5'-thioinosine (MTI) to hypoxanthine and 5-methylthioribose-1-phosphate. Involved in the breakdown of S-methyl-5'-thioadenosine (MTA), a major by-product of polyamine biosynthesis. Catabolism of (MTA) occurs via deamination to MTI and phosphorolysis to hypoxanthine.</text>
</comment>
<evidence type="ECO:0000256" key="3">
    <source>
        <dbReference type="HAMAP-Rule" id="MF_01963"/>
    </source>
</evidence>
<comment type="caution">
    <text evidence="3">Lacks conserved residue(s) required for the propagation of feature annotation.</text>
</comment>
<keyword evidence="6" id="KW-1185">Reference proteome</keyword>
<dbReference type="CDD" id="cd09010">
    <property type="entry name" value="MTAP_SsMTAPII_like_MTIP"/>
    <property type="match status" value="1"/>
</dbReference>
<dbReference type="EC" id="2.4.2.44" evidence="3"/>
<protein>
    <recommendedName>
        <fullName evidence="3">Probable S-methyl-5'-thioinosine phosphorylase</fullName>
        <ecNumber evidence="3">2.4.2.44</ecNumber>
    </recommendedName>
    <alternativeName>
        <fullName evidence="3">5'-methylthioinosine phosphorylase</fullName>
        <shortName evidence="3">MTI phosphorylase</shortName>
        <shortName evidence="3">MTIP</shortName>
    </alternativeName>
</protein>
<reference evidence="6" key="1">
    <citation type="submission" date="2016-10" db="EMBL/GenBank/DDBJ databases">
        <authorList>
            <person name="Varghese N."/>
            <person name="Submissions S."/>
        </authorList>
    </citation>
    <scope>NUCLEOTIDE SEQUENCE [LARGE SCALE GENOMIC DNA]</scope>
    <source>
        <strain evidence="6">CGMCC 1.6489</strain>
    </source>
</reference>
<accession>A0A1H9Z0B9</accession>
<evidence type="ECO:0000259" key="4">
    <source>
        <dbReference type="Pfam" id="PF01048"/>
    </source>
</evidence>
<evidence type="ECO:0000256" key="2">
    <source>
        <dbReference type="ARBA" id="ARBA00022679"/>
    </source>
</evidence>
<keyword evidence="1 3" id="KW-0328">Glycosyltransferase</keyword>
<feature type="binding site" evidence="3">
    <location>
        <position position="200"/>
    </location>
    <ligand>
        <name>phosphate</name>
        <dbReference type="ChEBI" id="CHEBI:43474"/>
    </ligand>
</feature>
<dbReference type="SUPFAM" id="SSF53167">
    <property type="entry name" value="Purine and uridine phosphorylases"/>
    <property type="match status" value="1"/>
</dbReference>
<dbReference type="PANTHER" id="PTHR42679">
    <property type="entry name" value="S-METHYL-5'-THIOADENOSINE PHOSPHORYLASE"/>
    <property type="match status" value="1"/>
</dbReference>
<dbReference type="GO" id="GO:0006166">
    <property type="term" value="P:purine ribonucleoside salvage"/>
    <property type="evidence" value="ECO:0007669"/>
    <property type="project" value="UniProtKB-UniRule"/>
</dbReference>
<keyword evidence="3" id="KW-0660">Purine salvage</keyword>
<dbReference type="GO" id="GO:0005829">
    <property type="term" value="C:cytosol"/>
    <property type="evidence" value="ECO:0007669"/>
    <property type="project" value="TreeGrafter"/>
</dbReference>
<evidence type="ECO:0000256" key="1">
    <source>
        <dbReference type="ARBA" id="ARBA00022676"/>
    </source>
</evidence>
<feature type="domain" description="Nucleoside phosphorylase" evidence="4">
    <location>
        <begin position="15"/>
        <end position="257"/>
    </location>
</feature>
<name>A0A1H9Z0B9_9GAMM</name>
<keyword evidence="2 3" id="KW-0808">Transferase</keyword>
<dbReference type="PANTHER" id="PTHR42679:SF2">
    <property type="entry name" value="S-METHYL-5'-THIOADENOSINE PHOSPHORYLASE"/>
    <property type="match status" value="1"/>
</dbReference>
<dbReference type="AlphaFoldDB" id="A0A1H9Z0B9"/>
<feature type="binding site" evidence="3">
    <location>
        <position position="199"/>
    </location>
    <ligand>
        <name>substrate</name>
    </ligand>
</feature>
<dbReference type="PROSITE" id="PS01240">
    <property type="entry name" value="PNP_MTAP_2"/>
    <property type="match status" value="1"/>
</dbReference>
<feature type="binding site" evidence="3">
    <location>
        <begin position="223"/>
        <end position="225"/>
    </location>
    <ligand>
        <name>substrate</name>
    </ligand>
</feature>
<dbReference type="STRING" id="430453.SAMN04487962_101418"/>
<feature type="site" description="Important for substrate specificity" evidence="3">
    <location>
        <position position="181"/>
    </location>
</feature>
<feature type="site" description="Important for substrate specificity" evidence="3">
    <location>
        <position position="235"/>
    </location>
</feature>